<feature type="signal peptide" evidence="10">
    <location>
        <begin position="1"/>
        <end position="18"/>
    </location>
</feature>
<comment type="subunit">
    <text evidence="8">The Tol-Pal system is composed of five core proteins: the inner membrane proteins TolA, TolQ and TolR, the periplasmic protein TolB and the outer membrane protein Pal. They form a network linking the inner and outer membranes and the peptidoglycan layer.</text>
</comment>
<evidence type="ECO:0000256" key="2">
    <source>
        <dbReference type="ARBA" id="ARBA00022729"/>
    </source>
</evidence>
<dbReference type="CDD" id="cd07185">
    <property type="entry name" value="OmpA_C-like"/>
    <property type="match status" value="1"/>
</dbReference>
<dbReference type="HAMAP" id="MF_02204">
    <property type="entry name" value="Pal"/>
    <property type="match status" value="1"/>
</dbReference>
<keyword evidence="2 8" id="KW-0732">Signal</keyword>
<comment type="similarity">
    <text evidence="8">Belongs to the Pal lipoprotein family.</text>
</comment>
<evidence type="ECO:0000259" key="11">
    <source>
        <dbReference type="PROSITE" id="PS51123"/>
    </source>
</evidence>
<organism evidence="12 13">
    <name type="scientific">Piscinibacter gummiphilus</name>
    <dbReference type="NCBI Taxonomy" id="946333"/>
    <lineage>
        <taxon>Bacteria</taxon>
        <taxon>Pseudomonadati</taxon>
        <taxon>Pseudomonadota</taxon>
        <taxon>Betaproteobacteria</taxon>
        <taxon>Burkholderiales</taxon>
        <taxon>Sphaerotilaceae</taxon>
        <taxon>Piscinibacter</taxon>
    </lineage>
</organism>
<dbReference type="Proteomes" id="UP001303946">
    <property type="component" value="Chromosome"/>
</dbReference>
<keyword evidence="7 8" id="KW-0131">Cell cycle</keyword>
<feature type="domain" description="OmpA-like" evidence="11">
    <location>
        <begin position="66"/>
        <end position="180"/>
    </location>
</feature>
<reference evidence="12 13" key="1">
    <citation type="submission" date="2023-10" db="EMBL/GenBank/DDBJ databases">
        <title>Bacteria for the degradation of biodegradable plastic PBAT(Polybutylene adipate terephthalate).</title>
        <authorList>
            <person name="Weon H.-Y."/>
            <person name="Yeon J."/>
        </authorList>
    </citation>
    <scope>NUCLEOTIDE SEQUENCE [LARGE SCALE GENOMIC DNA]</scope>
    <source>
        <strain evidence="12 13">SBD 7-3</strain>
    </source>
</reference>
<dbReference type="Gene3D" id="3.30.1330.60">
    <property type="entry name" value="OmpA-like domain"/>
    <property type="match status" value="1"/>
</dbReference>
<dbReference type="NCBIfam" id="TIGR02802">
    <property type="entry name" value="Pal_lipo"/>
    <property type="match status" value="1"/>
</dbReference>
<accession>A0ABZ0CYL9</accession>
<comment type="subcellular location">
    <subcellularLocation>
        <location evidence="8">Cell outer membrane</location>
        <topology evidence="8">Lipid-anchor</topology>
    </subcellularLocation>
</comment>
<dbReference type="InterPro" id="IPR014169">
    <property type="entry name" value="Pal_lipo_C"/>
</dbReference>
<evidence type="ECO:0000256" key="8">
    <source>
        <dbReference type="HAMAP-Rule" id="MF_02204"/>
    </source>
</evidence>
<evidence type="ECO:0000256" key="4">
    <source>
        <dbReference type="ARBA" id="ARBA00023139"/>
    </source>
</evidence>
<dbReference type="Pfam" id="PF00691">
    <property type="entry name" value="OmpA"/>
    <property type="match status" value="1"/>
</dbReference>
<dbReference type="PROSITE" id="PS51257">
    <property type="entry name" value="PROKAR_LIPOPROTEIN"/>
    <property type="match status" value="1"/>
</dbReference>
<dbReference type="PANTHER" id="PTHR30329:SF21">
    <property type="entry name" value="LIPOPROTEIN YIAD-RELATED"/>
    <property type="match status" value="1"/>
</dbReference>
<evidence type="ECO:0000256" key="3">
    <source>
        <dbReference type="ARBA" id="ARBA00023136"/>
    </source>
</evidence>
<dbReference type="PROSITE" id="PS51123">
    <property type="entry name" value="OMPA_2"/>
    <property type="match status" value="1"/>
</dbReference>
<dbReference type="PROSITE" id="PS01068">
    <property type="entry name" value="OMPA_1"/>
    <property type="match status" value="1"/>
</dbReference>
<evidence type="ECO:0000256" key="9">
    <source>
        <dbReference type="SAM" id="MobiDB-lite"/>
    </source>
</evidence>
<keyword evidence="5 8" id="KW-0998">Cell outer membrane</keyword>
<dbReference type="PANTHER" id="PTHR30329">
    <property type="entry name" value="STATOR ELEMENT OF FLAGELLAR MOTOR COMPLEX"/>
    <property type="match status" value="1"/>
</dbReference>
<dbReference type="InterPro" id="IPR050330">
    <property type="entry name" value="Bact_OuterMem_StrucFunc"/>
</dbReference>
<dbReference type="InterPro" id="IPR006690">
    <property type="entry name" value="OMPA-like_CS"/>
</dbReference>
<gene>
    <name evidence="8 12" type="primary">pal</name>
    <name evidence="12" type="ORF">RXV79_08465</name>
</gene>
<dbReference type="EMBL" id="CP136336">
    <property type="protein sequence ID" value="WOB10087.1"/>
    <property type="molecule type" value="Genomic_DNA"/>
</dbReference>
<dbReference type="PRINTS" id="PR01021">
    <property type="entry name" value="OMPADOMAIN"/>
</dbReference>
<evidence type="ECO:0000256" key="7">
    <source>
        <dbReference type="ARBA" id="ARBA00023306"/>
    </source>
</evidence>
<dbReference type="SUPFAM" id="SSF103088">
    <property type="entry name" value="OmpA-like"/>
    <property type="match status" value="1"/>
</dbReference>
<evidence type="ECO:0000256" key="1">
    <source>
        <dbReference type="ARBA" id="ARBA00022618"/>
    </source>
</evidence>
<proteinExistence type="inferred from homology"/>
<evidence type="ECO:0000256" key="6">
    <source>
        <dbReference type="ARBA" id="ARBA00023288"/>
    </source>
</evidence>
<feature type="region of interest" description="Disordered" evidence="9">
    <location>
        <begin position="155"/>
        <end position="180"/>
    </location>
</feature>
<evidence type="ECO:0000256" key="5">
    <source>
        <dbReference type="ARBA" id="ARBA00023237"/>
    </source>
</evidence>
<dbReference type="InterPro" id="IPR006664">
    <property type="entry name" value="OMP_bac"/>
</dbReference>
<keyword evidence="6 8" id="KW-0449">Lipoprotein</keyword>
<feature type="chain" id="PRO_5045505888" description="Peptidoglycan-associated lipoprotein" evidence="10">
    <location>
        <begin position="19"/>
        <end position="180"/>
    </location>
</feature>
<evidence type="ECO:0000313" key="13">
    <source>
        <dbReference type="Proteomes" id="UP001303946"/>
    </source>
</evidence>
<name>A0ABZ0CYL9_9BURK</name>
<dbReference type="InterPro" id="IPR006665">
    <property type="entry name" value="OmpA-like"/>
</dbReference>
<feature type="region of interest" description="Disordered" evidence="9">
    <location>
        <begin position="35"/>
        <end position="55"/>
    </location>
</feature>
<protein>
    <recommendedName>
        <fullName evidence="8">Peptidoglycan-associated lipoprotein</fullName>
        <shortName evidence="8">PAL</shortName>
    </recommendedName>
</protein>
<keyword evidence="13" id="KW-1185">Reference proteome</keyword>
<dbReference type="InterPro" id="IPR036737">
    <property type="entry name" value="OmpA-like_sf"/>
</dbReference>
<evidence type="ECO:0000313" key="12">
    <source>
        <dbReference type="EMBL" id="WOB10087.1"/>
    </source>
</evidence>
<evidence type="ECO:0000256" key="10">
    <source>
        <dbReference type="SAM" id="SignalP"/>
    </source>
</evidence>
<dbReference type="InterPro" id="IPR039001">
    <property type="entry name" value="Pal"/>
</dbReference>
<sequence length="180" mass="18934">MNMSRLALIVAVSSAVFAGCASNVPLDNKAAPVESRTPGAAGANNGSSSANGTNSGRVASVDLTKNAPPAAEVGRIVYFDYDSFVIKDEFRPVIEGQAKMLAANKSKKLTIEGHTDERGGSEYNLALGQKRAESVAKSLKLLGVTDAQIEAVSFGKERPADQGHDEAAWAKNRRAELSSR</sequence>
<feature type="compositionally biased region" description="Low complexity" evidence="9">
    <location>
        <begin position="39"/>
        <end position="55"/>
    </location>
</feature>
<keyword evidence="1 8" id="KW-0132">Cell division</keyword>
<keyword evidence="4 8" id="KW-0564">Palmitate</keyword>
<comment type="function">
    <text evidence="8">Part of the Tol-Pal system, which plays a role in outer membrane invagination during cell division and is important for maintaining outer membrane integrity.</text>
</comment>
<dbReference type="RefSeq" id="WP_316702985.1">
    <property type="nucleotide sequence ID" value="NZ_CP136336.1"/>
</dbReference>
<keyword evidence="3 8" id="KW-0472">Membrane</keyword>